<dbReference type="Pfam" id="PF00179">
    <property type="entry name" value="UQ_con"/>
    <property type="match status" value="1"/>
</dbReference>
<dbReference type="PROSITE" id="PS50127">
    <property type="entry name" value="UBC_2"/>
    <property type="match status" value="1"/>
</dbReference>
<feature type="region of interest" description="Disordered" evidence="3">
    <location>
        <begin position="559"/>
        <end position="591"/>
    </location>
</feature>
<evidence type="ECO:0000256" key="2">
    <source>
        <dbReference type="ARBA" id="ARBA00022786"/>
    </source>
</evidence>
<organism evidence="5 6">
    <name type="scientific">Friedmanniomyces endolithicus</name>
    <dbReference type="NCBI Taxonomy" id="329885"/>
    <lineage>
        <taxon>Eukaryota</taxon>
        <taxon>Fungi</taxon>
        <taxon>Dikarya</taxon>
        <taxon>Ascomycota</taxon>
        <taxon>Pezizomycotina</taxon>
        <taxon>Dothideomycetes</taxon>
        <taxon>Dothideomycetidae</taxon>
        <taxon>Mycosphaerellales</taxon>
        <taxon>Teratosphaeriaceae</taxon>
        <taxon>Friedmanniomyces</taxon>
    </lineage>
</organism>
<dbReference type="Proteomes" id="UP001175353">
    <property type="component" value="Unassembled WGS sequence"/>
</dbReference>
<keyword evidence="1" id="KW-0808">Transferase</keyword>
<dbReference type="AlphaFoldDB" id="A0AAN6KQZ6"/>
<feature type="domain" description="UBC core" evidence="4">
    <location>
        <begin position="739"/>
        <end position="908"/>
    </location>
</feature>
<dbReference type="PANTHER" id="PTHR46116:SF15">
    <property type="entry name" value="(E3-INDEPENDENT) E2 UBIQUITIN-CONJUGATING ENZYME"/>
    <property type="match status" value="1"/>
</dbReference>
<dbReference type="SMART" id="SM00212">
    <property type="entry name" value="UBCc"/>
    <property type="match status" value="1"/>
</dbReference>
<feature type="compositionally biased region" description="Acidic residues" evidence="3">
    <location>
        <begin position="564"/>
        <end position="591"/>
    </location>
</feature>
<evidence type="ECO:0000313" key="5">
    <source>
        <dbReference type="EMBL" id="KAK0995226.1"/>
    </source>
</evidence>
<evidence type="ECO:0000256" key="3">
    <source>
        <dbReference type="SAM" id="MobiDB-lite"/>
    </source>
</evidence>
<dbReference type="InterPro" id="IPR016135">
    <property type="entry name" value="UBQ-conjugating_enzyme/RWD"/>
</dbReference>
<sequence length="1021" mass="112425">MERPLHVEDIVSRKSDATVLAVVERTHADVDTHEPNPKRHEPGPIKRHADVPVAPFRRFLSDGVPPRGTVLVRWQTTDHLQLLPTSKLILLDRSLLIGDVVRKDARLAMSGVVINTFTKCVLRPMGDITYKGQTLKGLPPPVPLGPDFRRSAVQPPVIRHVPASELTEADSPREEDLVIYKEWIGRVDAVHPNLILKLAGNCVVEVDEEHCEQPTGDVEPFAVGDVAVTKKGHLRNGRWIFGRYDPNTLPVGTVVEIRPHLVEVTWLQQRLGGALTNEPPAVLERDELQSESFHIYDRTRRPTQTVTEPRATNTVSNSEIDVRLGLRVRFKDLAGACVKYDGSTPNGKITRIDRSANLGYDLNVFDIERFDTDITVQWQDLSITTEHSIDLIPDSSIEDEHAAWPGEIAHTLDYRDNHDASMPNVEDPKKVGVIQSVNAAERMAHIRWAPDAVVHYAVNGETEGPTKLLLTGVVGLASGEVEEVSLYELEAPAALNVRRGDIVLVYSNSGGANEPATQLREWLGEVVDTPLDGTLTVRLGAATEVRDVQLRREEVMAAIRSDGTDDLDSWDDGEDDEGDEADEDEVDSEDGDFAAGVAHGIALRNRQIRFGDEVDGDGETEGGFSDWRSEHDDDSMSDVSEEAQARYEDENGQTLDEEDVEDGDWESADEEMPDAPAQITPPTSTSVTPPDTSKQTGDAANDHPAEAPTANEPPRYLILEDAVPATHHYVDSTPSSNLTHMKRVQKEHGILQKPAALPSGVYVRTWESRLDLLRVLFIGPAETPYAQAPFVMDFHLPPIFPTEPPHAFFYSWPGEAGLGGVGRVNPNLYEDGKICLSLLGTWEGSKNEGWSSRSTILQVVVSLLGLVLVKEPYFNEAGYETLAGLESSRRPSALYNERTFLRARTFVITALARVGKDGVATGRDLEGVGDVVRWEYYAEGGPRGLENVIKDVEGVLERSEKGGEEVDGLTVMSKGACIPLRRVLVRLKELSPVVVTEISTLLHRQLVTSSTPTAPLTPLAR</sequence>
<reference evidence="5" key="1">
    <citation type="submission" date="2023-06" db="EMBL/GenBank/DDBJ databases">
        <title>Black Yeasts Isolated from many extreme environments.</title>
        <authorList>
            <person name="Coleine C."/>
            <person name="Stajich J.E."/>
            <person name="Selbmann L."/>
        </authorList>
    </citation>
    <scope>NUCLEOTIDE SEQUENCE</scope>
    <source>
        <strain evidence="5">CCFEE 5200</strain>
    </source>
</reference>
<dbReference type="GO" id="GO:0061631">
    <property type="term" value="F:ubiquitin conjugating enzyme activity"/>
    <property type="evidence" value="ECO:0007669"/>
    <property type="project" value="TreeGrafter"/>
</dbReference>
<comment type="caution">
    <text evidence="5">The sequence shown here is derived from an EMBL/GenBank/DDBJ whole genome shotgun (WGS) entry which is preliminary data.</text>
</comment>
<keyword evidence="6" id="KW-1185">Reference proteome</keyword>
<dbReference type="InterPro" id="IPR057735">
    <property type="entry name" value="UBE2O-like_tSH3-B"/>
</dbReference>
<evidence type="ECO:0000259" key="4">
    <source>
        <dbReference type="PROSITE" id="PS50127"/>
    </source>
</evidence>
<proteinExistence type="predicted"/>
<protein>
    <recommendedName>
        <fullName evidence="4">UBC core domain-containing protein</fullName>
    </recommendedName>
</protein>
<dbReference type="EMBL" id="JAUJLE010000053">
    <property type="protein sequence ID" value="KAK0995226.1"/>
    <property type="molecule type" value="Genomic_DNA"/>
</dbReference>
<dbReference type="Pfam" id="PF23046">
    <property type="entry name" value="tSH3-B_UBE2O"/>
    <property type="match status" value="1"/>
</dbReference>
<evidence type="ECO:0000313" key="6">
    <source>
        <dbReference type="Proteomes" id="UP001175353"/>
    </source>
</evidence>
<dbReference type="SUPFAM" id="SSF54495">
    <property type="entry name" value="UBC-like"/>
    <property type="match status" value="1"/>
</dbReference>
<feature type="compositionally biased region" description="Acidic residues" evidence="3">
    <location>
        <begin position="632"/>
        <end position="641"/>
    </location>
</feature>
<feature type="region of interest" description="Disordered" evidence="3">
    <location>
        <begin position="612"/>
        <end position="714"/>
    </location>
</feature>
<keyword evidence="2" id="KW-0833">Ubl conjugation pathway</keyword>
<dbReference type="PANTHER" id="PTHR46116">
    <property type="entry name" value="(E3-INDEPENDENT) E2 UBIQUITIN-CONJUGATING ENZYME"/>
    <property type="match status" value="1"/>
</dbReference>
<name>A0AAN6KQZ6_9PEZI</name>
<dbReference type="InterPro" id="IPR000608">
    <property type="entry name" value="UBC"/>
</dbReference>
<evidence type="ECO:0000256" key="1">
    <source>
        <dbReference type="ARBA" id="ARBA00022679"/>
    </source>
</evidence>
<dbReference type="Gene3D" id="3.10.110.10">
    <property type="entry name" value="Ubiquitin Conjugating Enzyme"/>
    <property type="match status" value="1"/>
</dbReference>
<feature type="region of interest" description="Disordered" evidence="3">
    <location>
        <begin position="28"/>
        <end position="47"/>
    </location>
</feature>
<gene>
    <name evidence="5" type="ORF">LTR91_007417</name>
</gene>
<accession>A0AAN6KQZ6</accession>
<feature type="compositionally biased region" description="Low complexity" evidence="3">
    <location>
        <begin position="680"/>
        <end position="693"/>
    </location>
</feature>
<feature type="compositionally biased region" description="Acidic residues" evidence="3">
    <location>
        <begin position="655"/>
        <end position="673"/>
    </location>
</feature>